<organism evidence="1 2">
    <name type="scientific">Methylobacillus methanolivorans</name>
    <dbReference type="NCBI Taxonomy" id="1848927"/>
    <lineage>
        <taxon>Bacteria</taxon>
        <taxon>Pseudomonadati</taxon>
        <taxon>Pseudomonadota</taxon>
        <taxon>Betaproteobacteria</taxon>
        <taxon>Nitrosomonadales</taxon>
        <taxon>Methylophilaceae</taxon>
        <taxon>Methylobacillus</taxon>
    </lineage>
</organism>
<evidence type="ECO:0000313" key="1">
    <source>
        <dbReference type="EMBL" id="MFJ5445879.1"/>
    </source>
</evidence>
<protein>
    <submittedName>
        <fullName evidence="1">GNAT family N-acetyltransferase</fullName>
    </submittedName>
</protein>
<reference evidence="1 2" key="1">
    <citation type="submission" date="2024-11" db="EMBL/GenBank/DDBJ databases">
        <authorList>
            <person name="Kaparullina E.N."/>
            <person name="Delegan Y.A."/>
            <person name="Doronina N.V."/>
        </authorList>
    </citation>
    <scope>NUCLEOTIDE SEQUENCE [LARGE SCALE GENOMIC DNA]</scope>
    <source>
        <strain evidence="1 2">7sh_L</strain>
    </source>
</reference>
<dbReference type="RefSeq" id="WP_400880809.1">
    <property type="nucleotide sequence ID" value="NZ_JBIWXY010000001.1"/>
</dbReference>
<dbReference type="Pfam" id="PF04339">
    <property type="entry name" value="FemAB_like"/>
    <property type="match status" value="1"/>
</dbReference>
<dbReference type="InterPro" id="IPR007434">
    <property type="entry name" value="FemAB-like"/>
</dbReference>
<sequence>MKIEAEFVDGVSGLDCAQWDALTDGSPLLSHAFLSALEQSGSVGEGSGWQPMPLVIKSDDNLLGAVPLYLKQHSYGEYVFDWSWAEAYAHHGLEYYPKLVAAVPFTPITGSRLLSHDSLLQKRMAEMLCETTQHLQLSSTHVLFPDVKSAQALSGPHWLRRQGVQFRWENQGFSSFDAFLTTLSHDKRKKIRQERKKVMGAGVTCRRLRGHEIGEREWDFFYKCYINTYLEHHSSPYLTQAFFHVIGQRLPGNVMMVLAERDGRYIAAALNLYDADCLYGRYWGALAYVPNLHFELCYYQAQEFCIEQGIRFFEGGAQGEHKLARGFTARETCSFHHLTHHDFEAAVSRFLAREGADMHHYQQELDERAPYKKTD</sequence>
<dbReference type="Gene3D" id="3.40.630.30">
    <property type="match status" value="1"/>
</dbReference>
<dbReference type="EMBL" id="JBIWXY010000001">
    <property type="protein sequence ID" value="MFJ5445879.1"/>
    <property type="molecule type" value="Genomic_DNA"/>
</dbReference>
<dbReference type="Proteomes" id="UP001617669">
    <property type="component" value="Unassembled WGS sequence"/>
</dbReference>
<dbReference type="PANTHER" id="PTHR47017:SF1">
    <property type="entry name" value="ACYL-COA"/>
    <property type="match status" value="1"/>
</dbReference>
<keyword evidence="2" id="KW-1185">Reference proteome</keyword>
<dbReference type="SUPFAM" id="SSF55729">
    <property type="entry name" value="Acyl-CoA N-acyltransferases (Nat)"/>
    <property type="match status" value="1"/>
</dbReference>
<proteinExistence type="predicted"/>
<evidence type="ECO:0000313" key="2">
    <source>
        <dbReference type="Proteomes" id="UP001617669"/>
    </source>
</evidence>
<dbReference type="InterPro" id="IPR016181">
    <property type="entry name" value="Acyl_CoA_acyltransferase"/>
</dbReference>
<accession>A0ABW8GKR8</accession>
<gene>
    <name evidence="1" type="ORF">ACIKP9_06520</name>
</gene>
<name>A0ABW8GKR8_9PROT</name>
<dbReference type="PANTHER" id="PTHR47017">
    <property type="entry name" value="ACYL-COA"/>
    <property type="match status" value="1"/>
</dbReference>
<comment type="caution">
    <text evidence="1">The sequence shown here is derived from an EMBL/GenBank/DDBJ whole genome shotgun (WGS) entry which is preliminary data.</text>
</comment>